<evidence type="ECO:0000313" key="4">
    <source>
        <dbReference type="Proteomes" id="UP000517712"/>
    </source>
</evidence>
<evidence type="ECO:0008006" key="5">
    <source>
        <dbReference type="Google" id="ProtNLM"/>
    </source>
</evidence>
<keyword evidence="4" id="KW-1185">Reference proteome</keyword>
<feature type="signal peptide" evidence="2">
    <location>
        <begin position="1"/>
        <end position="23"/>
    </location>
</feature>
<protein>
    <recommendedName>
        <fullName evidence="5">LppP/LprE lipoprotein</fullName>
    </recommendedName>
</protein>
<keyword evidence="2" id="KW-0732">Signal</keyword>
<dbReference type="EMBL" id="JACHMU010000001">
    <property type="protein sequence ID" value="MBB5743945.1"/>
    <property type="molecule type" value="Genomic_DNA"/>
</dbReference>
<sequence length="192" mass="20408">MKNRTPVAVLASAVLTLSLAACAPEPEEEPTPSASPSPVASEPAATPTPTPVETEPADDPVVAPTCETMIPASTIEIFEGHGWTYEEREFQIGPDVVEDGLACVWGDYTVASDHVQVFGWAPIGAAESASAQQKLLADGWLRVDEAGHTYITEDPAYSISVDEAGYGMTYEFGDGWVTQADTKQSLVLIIRP</sequence>
<proteinExistence type="predicted"/>
<feature type="compositionally biased region" description="Low complexity" evidence="1">
    <location>
        <begin position="31"/>
        <end position="54"/>
    </location>
</feature>
<dbReference type="Proteomes" id="UP000517712">
    <property type="component" value="Unassembled WGS sequence"/>
</dbReference>
<evidence type="ECO:0000313" key="3">
    <source>
        <dbReference type="EMBL" id="MBB5743945.1"/>
    </source>
</evidence>
<reference evidence="3 4" key="1">
    <citation type="submission" date="2020-08" db="EMBL/GenBank/DDBJ databases">
        <title>Sequencing the genomes of 1000 actinobacteria strains.</title>
        <authorList>
            <person name="Klenk H.-P."/>
        </authorList>
    </citation>
    <scope>NUCLEOTIDE SEQUENCE [LARGE SCALE GENOMIC DNA]</scope>
    <source>
        <strain evidence="3 4">DSM 24823</strain>
    </source>
</reference>
<feature type="region of interest" description="Disordered" evidence="1">
    <location>
        <begin position="22"/>
        <end position="63"/>
    </location>
</feature>
<dbReference type="AlphaFoldDB" id="A0A7W9CE41"/>
<comment type="caution">
    <text evidence="3">The sequence shown here is derived from an EMBL/GenBank/DDBJ whole genome shotgun (WGS) entry which is preliminary data.</text>
</comment>
<organism evidence="3 4">
    <name type="scientific">Microbacterium ginsengiterrae</name>
    <dbReference type="NCBI Taxonomy" id="546115"/>
    <lineage>
        <taxon>Bacteria</taxon>
        <taxon>Bacillati</taxon>
        <taxon>Actinomycetota</taxon>
        <taxon>Actinomycetes</taxon>
        <taxon>Micrococcales</taxon>
        <taxon>Microbacteriaceae</taxon>
        <taxon>Microbacterium</taxon>
    </lineage>
</organism>
<dbReference type="PROSITE" id="PS51257">
    <property type="entry name" value="PROKAR_LIPOPROTEIN"/>
    <property type="match status" value="1"/>
</dbReference>
<gene>
    <name evidence="3" type="ORF">HD600_002442</name>
</gene>
<accession>A0A7W9CE41</accession>
<evidence type="ECO:0000256" key="1">
    <source>
        <dbReference type="SAM" id="MobiDB-lite"/>
    </source>
</evidence>
<dbReference type="RefSeq" id="WP_184283945.1">
    <property type="nucleotide sequence ID" value="NZ_BAAAPG010000001.1"/>
</dbReference>
<feature type="chain" id="PRO_5031351051" description="LppP/LprE lipoprotein" evidence="2">
    <location>
        <begin position="24"/>
        <end position="192"/>
    </location>
</feature>
<evidence type="ECO:0000256" key="2">
    <source>
        <dbReference type="SAM" id="SignalP"/>
    </source>
</evidence>
<name>A0A7W9CE41_9MICO</name>